<keyword evidence="6" id="KW-0808">Transferase</keyword>
<dbReference type="RefSeq" id="WP_065272854.1">
    <property type="nucleotide sequence ID" value="NZ_CP015124.1"/>
</dbReference>
<dbReference type="SUPFAM" id="SSF55785">
    <property type="entry name" value="PYP-like sensor domain (PAS domain)"/>
    <property type="match status" value="1"/>
</dbReference>
<evidence type="ECO:0000256" key="8">
    <source>
        <dbReference type="ARBA" id="ARBA00022741"/>
    </source>
</evidence>
<dbReference type="GO" id="GO:0005524">
    <property type="term" value="F:ATP binding"/>
    <property type="evidence" value="ECO:0007669"/>
    <property type="project" value="UniProtKB-KW"/>
</dbReference>
<dbReference type="EMBL" id="CP015124">
    <property type="protein sequence ID" value="ANP38154.1"/>
    <property type="molecule type" value="Genomic_DNA"/>
</dbReference>
<dbReference type="InterPro" id="IPR050351">
    <property type="entry name" value="BphY/WalK/GraS-like"/>
</dbReference>
<evidence type="ECO:0000256" key="11">
    <source>
        <dbReference type="ARBA" id="ARBA00022989"/>
    </source>
</evidence>
<dbReference type="SUPFAM" id="SSF103190">
    <property type="entry name" value="Sensory domain-like"/>
    <property type="match status" value="1"/>
</dbReference>
<dbReference type="Pfam" id="PF00989">
    <property type="entry name" value="PAS"/>
    <property type="match status" value="1"/>
</dbReference>
<dbReference type="EC" id="2.7.13.3" evidence="3"/>
<dbReference type="SUPFAM" id="SSF55874">
    <property type="entry name" value="ATPase domain of HSP90 chaperone/DNA topoisomerase II/histidine kinase"/>
    <property type="match status" value="1"/>
</dbReference>
<dbReference type="PRINTS" id="PR00344">
    <property type="entry name" value="BCTRLSENSOR"/>
</dbReference>
<evidence type="ECO:0000256" key="4">
    <source>
        <dbReference type="ARBA" id="ARBA00022475"/>
    </source>
</evidence>
<keyword evidence="9 18" id="KW-0418">Kinase</keyword>
<keyword evidence="5" id="KW-0597">Phosphoprotein</keyword>
<sequence length="772" mass="84686">MSTGLALTIFSAYGYFHSLETVKTATRERMKRAGDIYAQRIDSVLYMMELDTGILASVPQAVGLAGLTQTANAPAPDQTETTVTPPTATQPSAVRFSDEQPNVPGASAARSTEGWTESVSDIFLKFLGTRPKYSQVRLLVKEGNWKELVRVNRIDEELIVVPAGELQIKGNEPYLQPIKERGVSEVYFSEVTYNRENGRVVGPPTIRVVRPLQDSDGDIFGAIVINADAEPLLQSAELSVAPGFQVYAVSNNFDYISYHGEAQSSPLAFHQDPDWQPPPYSDRLTSNDEGAFFETGSNDMGYLSAVLGQQNATPFRLNILTIAPHEILIAPAFQELRTTAGLSMLLAAMAALAASFPASRLLSPLTRLNHEIRSKIQSAEPVNFETSRNDEVSDLALSFSEMINTRIEEANRLDAILNGAADGIITIDADGTVEDMNPAAEKLFGYTAQEVVGQNVTMLMPTADANIHHLHVARSLLTGHPKQMAKNREIFGVRKDGSQIPLGIAVSHAVYSGGSRYIGMIRDISPQKAADEKVNSLISALKRSNAELDQFAYVASHDLKAPLRVINNAASWLAEDLAPHLTEDTQESLDLLQNRATRMERLLDDLLQHSRIGREKASSTSVTGAELREELTDLLDIPEGLTVQFCDAFDQIKVQRLPLQIVLLNLISNAIRHHDKSDGHVWIDLTHRPEEIEFRVADDGPGIPQEYQEKVFEIFQTLKPRDEVETSGMGLAFVKKHAGLVGATIKIDSDGKSGTTFILHWPTGPDSTSLEN</sequence>
<dbReference type="GO" id="GO:0006355">
    <property type="term" value="P:regulation of DNA-templated transcription"/>
    <property type="evidence" value="ECO:0007669"/>
    <property type="project" value="InterPro"/>
</dbReference>
<dbReference type="Pfam" id="PF00512">
    <property type="entry name" value="HisKA"/>
    <property type="match status" value="1"/>
</dbReference>
<evidence type="ECO:0000256" key="9">
    <source>
        <dbReference type="ARBA" id="ARBA00022777"/>
    </source>
</evidence>
<dbReference type="InterPro" id="IPR036890">
    <property type="entry name" value="HATPase_C_sf"/>
</dbReference>
<name>A0A1B0ZVN9_9RHOB</name>
<feature type="domain" description="PAS" evidence="15">
    <location>
        <begin position="409"/>
        <end position="480"/>
    </location>
</feature>
<organism evidence="17 19">
    <name type="scientific">Phaeobacter gallaeciensis</name>
    <dbReference type="NCBI Taxonomy" id="60890"/>
    <lineage>
        <taxon>Bacteria</taxon>
        <taxon>Pseudomonadati</taxon>
        <taxon>Pseudomonadota</taxon>
        <taxon>Alphaproteobacteria</taxon>
        <taxon>Rhodobacterales</taxon>
        <taxon>Roseobacteraceae</taxon>
        <taxon>Phaeobacter</taxon>
    </lineage>
</organism>
<dbReference type="GO" id="GO:0030295">
    <property type="term" value="F:protein kinase activator activity"/>
    <property type="evidence" value="ECO:0007669"/>
    <property type="project" value="TreeGrafter"/>
</dbReference>
<dbReference type="InterPro" id="IPR000700">
    <property type="entry name" value="PAS-assoc_C"/>
</dbReference>
<evidence type="ECO:0000313" key="20">
    <source>
        <dbReference type="Proteomes" id="UP001218364"/>
    </source>
</evidence>
<dbReference type="InterPro" id="IPR036097">
    <property type="entry name" value="HisK_dim/P_sf"/>
</dbReference>
<feature type="domain" description="PAC" evidence="16">
    <location>
        <begin position="486"/>
        <end position="536"/>
    </location>
</feature>
<evidence type="ECO:0000256" key="2">
    <source>
        <dbReference type="ARBA" id="ARBA00004651"/>
    </source>
</evidence>
<dbReference type="SMART" id="SM00388">
    <property type="entry name" value="HisKA"/>
    <property type="match status" value="1"/>
</dbReference>
<evidence type="ECO:0000256" key="12">
    <source>
        <dbReference type="ARBA" id="ARBA00023012"/>
    </source>
</evidence>
<dbReference type="PROSITE" id="PS50113">
    <property type="entry name" value="PAC"/>
    <property type="match status" value="1"/>
</dbReference>
<evidence type="ECO:0000256" key="1">
    <source>
        <dbReference type="ARBA" id="ARBA00000085"/>
    </source>
</evidence>
<keyword evidence="19" id="KW-1185">Reference proteome</keyword>
<reference evidence="18 20" key="2">
    <citation type="submission" date="2023-02" db="EMBL/GenBank/DDBJ databases">
        <title>Population genomics of bacteria associated with diatom.</title>
        <authorList>
            <person name="Xie J."/>
            <person name="Wang H."/>
        </authorList>
    </citation>
    <scope>NUCLEOTIDE SEQUENCE [LARGE SCALE GENOMIC DNA]</scope>
    <source>
        <strain evidence="18 20">PT47_8</strain>
    </source>
</reference>
<reference evidence="17 19" key="1">
    <citation type="submission" date="2016-04" db="EMBL/GenBank/DDBJ databases">
        <authorList>
            <person name="Evans L.H."/>
            <person name="Alamgir A."/>
            <person name="Owens N."/>
            <person name="Weber N.D."/>
            <person name="Virtaneva K."/>
            <person name="Barbian K."/>
            <person name="Babar A."/>
            <person name="Rosenke K."/>
        </authorList>
    </citation>
    <scope>NUCLEOTIDE SEQUENCE [LARGE SCALE GENOMIC DNA]</scope>
    <source>
        <strain evidence="17 19">JL2886</strain>
    </source>
</reference>
<dbReference type="GO" id="GO:0007234">
    <property type="term" value="P:osmosensory signaling via phosphorelay pathway"/>
    <property type="evidence" value="ECO:0007669"/>
    <property type="project" value="TreeGrafter"/>
</dbReference>
<keyword evidence="8" id="KW-0547">Nucleotide-binding</keyword>
<dbReference type="SMART" id="SM00091">
    <property type="entry name" value="PAS"/>
    <property type="match status" value="1"/>
</dbReference>
<dbReference type="GO" id="GO:0005886">
    <property type="term" value="C:plasma membrane"/>
    <property type="evidence" value="ECO:0007669"/>
    <property type="project" value="UniProtKB-SubCell"/>
</dbReference>
<evidence type="ECO:0000313" key="18">
    <source>
        <dbReference type="EMBL" id="MDE4166477.1"/>
    </source>
</evidence>
<dbReference type="EMBL" id="JARCJK010000005">
    <property type="protein sequence ID" value="MDE4166477.1"/>
    <property type="molecule type" value="Genomic_DNA"/>
</dbReference>
<dbReference type="InterPro" id="IPR035965">
    <property type="entry name" value="PAS-like_dom_sf"/>
</dbReference>
<dbReference type="Gene3D" id="1.10.287.130">
    <property type="match status" value="1"/>
</dbReference>
<comment type="subcellular location">
    <subcellularLocation>
        <location evidence="2">Cell membrane</location>
        <topology evidence="2">Multi-pass membrane protein</topology>
    </subcellularLocation>
</comment>
<dbReference type="InterPro" id="IPR003594">
    <property type="entry name" value="HATPase_dom"/>
</dbReference>
<dbReference type="InterPro" id="IPR000014">
    <property type="entry name" value="PAS"/>
</dbReference>
<evidence type="ECO:0000256" key="3">
    <source>
        <dbReference type="ARBA" id="ARBA00012438"/>
    </source>
</evidence>
<evidence type="ECO:0000256" key="7">
    <source>
        <dbReference type="ARBA" id="ARBA00022692"/>
    </source>
</evidence>
<keyword evidence="4" id="KW-1003">Cell membrane</keyword>
<dbReference type="Gene3D" id="6.10.340.10">
    <property type="match status" value="1"/>
</dbReference>
<dbReference type="InterPro" id="IPR029151">
    <property type="entry name" value="Sensor-like_sf"/>
</dbReference>
<dbReference type="Gene3D" id="3.30.450.20">
    <property type="entry name" value="PAS domain"/>
    <property type="match status" value="2"/>
</dbReference>
<feature type="domain" description="Histidine kinase" evidence="14">
    <location>
        <begin position="554"/>
        <end position="765"/>
    </location>
</feature>
<dbReference type="InterPro" id="IPR003661">
    <property type="entry name" value="HisK_dim/P_dom"/>
</dbReference>
<evidence type="ECO:0000313" key="17">
    <source>
        <dbReference type="EMBL" id="ANP38154.1"/>
    </source>
</evidence>
<accession>A0A1B0ZVN9</accession>
<dbReference type="CDD" id="cd00075">
    <property type="entry name" value="HATPase"/>
    <property type="match status" value="1"/>
</dbReference>
<dbReference type="Proteomes" id="UP000092565">
    <property type="component" value="Chromosome"/>
</dbReference>
<comment type="catalytic activity">
    <reaction evidence="1">
        <text>ATP + protein L-histidine = ADP + protein N-phospho-L-histidine.</text>
        <dbReference type="EC" id="2.7.13.3"/>
    </reaction>
</comment>
<evidence type="ECO:0000256" key="13">
    <source>
        <dbReference type="ARBA" id="ARBA00023136"/>
    </source>
</evidence>
<protein>
    <recommendedName>
        <fullName evidence="3">histidine kinase</fullName>
        <ecNumber evidence="3">2.7.13.3</ecNumber>
    </recommendedName>
</protein>
<evidence type="ECO:0000259" key="16">
    <source>
        <dbReference type="PROSITE" id="PS50113"/>
    </source>
</evidence>
<keyword evidence="11" id="KW-1133">Transmembrane helix</keyword>
<dbReference type="SUPFAM" id="SSF47384">
    <property type="entry name" value="Homodimeric domain of signal transducing histidine kinase"/>
    <property type="match status" value="1"/>
</dbReference>
<dbReference type="Gene3D" id="3.30.565.10">
    <property type="entry name" value="Histidine kinase-like ATPase, C-terminal domain"/>
    <property type="match status" value="1"/>
</dbReference>
<evidence type="ECO:0000256" key="6">
    <source>
        <dbReference type="ARBA" id="ARBA00022679"/>
    </source>
</evidence>
<dbReference type="NCBIfam" id="TIGR00229">
    <property type="entry name" value="sensory_box"/>
    <property type="match status" value="1"/>
</dbReference>
<dbReference type="SMART" id="SM00387">
    <property type="entry name" value="HATPase_c"/>
    <property type="match status" value="1"/>
</dbReference>
<dbReference type="InterPro" id="IPR004358">
    <property type="entry name" value="Sig_transdc_His_kin-like_C"/>
</dbReference>
<dbReference type="GO" id="GO:0000155">
    <property type="term" value="F:phosphorelay sensor kinase activity"/>
    <property type="evidence" value="ECO:0007669"/>
    <property type="project" value="InterPro"/>
</dbReference>
<dbReference type="Proteomes" id="UP001218364">
    <property type="component" value="Unassembled WGS sequence"/>
</dbReference>
<dbReference type="CDD" id="cd00130">
    <property type="entry name" value="PAS"/>
    <property type="match status" value="1"/>
</dbReference>
<dbReference type="GO" id="GO:0000156">
    <property type="term" value="F:phosphorelay response regulator activity"/>
    <property type="evidence" value="ECO:0007669"/>
    <property type="project" value="TreeGrafter"/>
</dbReference>
<dbReference type="CDD" id="cd00082">
    <property type="entry name" value="HisKA"/>
    <property type="match status" value="1"/>
</dbReference>
<keyword evidence="13" id="KW-0472">Membrane</keyword>
<dbReference type="PROSITE" id="PS50109">
    <property type="entry name" value="HIS_KIN"/>
    <property type="match status" value="1"/>
</dbReference>
<keyword evidence="7" id="KW-0812">Transmembrane</keyword>
<evidence type="ECO:0000259" key="14">
    <source>
        <dbReference type="PROSITE" id="PS50109"/>
    </source>
</evidence>
<dbReference type="Pfam" id="PF02518">
    <property type="entry name" value="HATPase_c"/>
    <property type="match status" value="1"/>
</dbReference>
<dbReference type="PROSITE" id="PS50112">
    <property type="entry name" value="PAS"/>
    <property type="match status" value="1"/>
</dbReference>
<evidence type="ECO:0000259" key="15">
    <source>
        <dbReference type="PROSITE" id="PS50112"/>
    </source>
</evidence>
<evidence type="ECO:0000256" key="10">
    <source>
        <dbReference type="ARBA" id="ARBA00022840"/>
    </source>
</evidence>
<gene>
    <name evidence="17" type="ORF">JL2886_03275</name>
    <name evidence="18" type="ORF">PXK24_12295</name>
</gene>
<dbReference type="AlphaFoldDB" id="A0A1B0ZVN9"/>
<evidence type="ECO:0000313" key="19">
    <source>
        <dbReference type="Proteomes" id="UP000092565"/>
    </source>
</evidence>
<keyword evidence="12" id="KW-0902">Two-component regulatory system</keyword>
<dbReference type="PANTHER" id="PTHR42878:SF15">
    <property type="entry name" value="BACTERIOPHYTOCHROME"/>
    <property type="match status" value="1"/>
</dbReference>
<dbReference type="PATRIC" id="fig|60890.4.peg.3191"/>
<proteinExistence type="predicted"/>
<dbReference type="InterPro" id="IPR005467">
    <property type="entry name" value="His_kinase_dom"/>
</dbReference>
<dbReference type="PANTHER" id="PTHR42878">
    <property type="entry name" value="TWO-COMPONENT HISTIDINE KINASE"/>
    <property type="match status" value="1"/>
</dbReference>
<evidence type="ECO:0000256" key="5">
    <source>
        <dbReference type="ARBA" id="ARBA00022553"/>
    </source>
</evidence>
<dbReference type="InterPro" id="IPR013767">
    <property type="entry name" value="PAS_fold"/>
</dbReference>
<keyword evidence="10" id="KW-0067">ATP-binding</keyword>